<dbReference type="RefSeq" id="WP_073140718.1">
    <property type="nucleotide sequence ID" value="NZ_FQWQ01000004.1"/>
</dbReference>
<reference evidence="2 3" key="1">
    <citation type="submission" date="2016-11" db="EMBL/GenBank/DDBJ databases">
        <authorList>
            <person name="Jaros S."/>
            <person name="Januszkiewicz K."/>
            <person name="Wedrychowicz H."/>
        </authorList>
    </citation>
    <scope>NUCLEOTIDE SEQUENCE [LARGE SCALE GENOMIC DNA]</scope>
    <source>
        <strain evidence="2 3">DSM 24574</strain>
    </source>
</reference>
<name>A0A1M5VR94_9BACT</name>
<feature type="region of interest" description="Disordered" evidence="1">
    <location>
        <begin position="1"/>
        <end position="22"/>
    </location>
</feature>
<keyword evidence="3" id="KW-1185">Reference proteome</keyword>
<organism evidence="2 3">
    <name type="scientific">Chryseolinea serpens</name>
    <dbReference type="NCBI Taxonomy" id="947013"/>
    <lineage>
        <taxon>Bacteria</taxon>
        <taxon>Pseudomonadati</taxon>
        <taxon>Bacteroidota</taxon>
        <taxon>Cytophagia</taxon>
        <taxon>Cytophagales</taxon>
        <taxon>Fulvivirgaceae</taxon>
        <taxon>Chryseolinea</taxon>
    </lineage>
</organism>
<evidence type="ECO:0000313" key="2">
    <source>
        <dbReference type="EMBL" id="SHH77801.1"/>
    </source>
</evidence>
<gene>
    <name evidence="2" type="ORF">SAMN04488109_5336</name>
</gene>
<proteinExistence type="predicted"/>
<dbReference type="STRING" id="947013.SAMN04488109_5336"/>
<sequence>MNYNETEMPSQSEGNPVKTDPLSESIELIRSFALLEEDEDSMPVAQREIERAITIVEAVYAKLRLVPFFVVATRSGGVGVEYRIGGTEAYYHFDPFGDMDFSAIKGVELLKHIFFTNLDEAPKLLDGI</sequence>
<dbReference type="EMBL" id="FQWQ01000004">
    <property type="protein sequence ID" value="SHH77801.1"/>
    <property type="molecule type" value="Genomic_DNA"/>
</dbReference>
<accession>A0A1M5VR94</accession>
<dbReference type="Proteomes" id="UP000184212">
    <property type="component" value="Unassembled WGS sequence"/>
</dbReference>
<dbReference type="AlphaFoldDB" id="A0A1M5VR94"/>
<feature type="compositionally biased region" description="Polar residues" evidence="1">
    <location>
        <begin position="1"/>
        <end position="14"/>
    </location>
</feature>
<protein>
    <submittedName>
        <fullName evidence="2">Uncharacterized protein</fullName>
    </submittedName>
</protein>
<evidence type="ECO:0000256" key="1">
    <source>
        <dbReference type="SAM" id="MobiDB-lite"/>
    </source>
</evidence>
<evidence type="ECO:0000313" key="3">
    <source>
        <dbReference type="Proteomes" id="UP000184212"/>
    </source>
</evidence>